<dbReference type="InterPro" id="IPR050812">
    <property type="entry name" value="Preph/Arog_dehydrog"/>
</dbReference>
<dbReference type="PANTHER" id="PTHR21363">
    <property type="entry name" value="PREPHENATE DEHYDROGENASE"/>
    <property type="match status" value="1"/>
</dbReference>
<evidence type="ECO:0000259" key="3">
    <source>
        <dbReference type="PROSITE" id="PS51176"/>
    </source>
</evidence>
<evidence type="ECO:0000256" key="1">
    <source>
        <dbReference type="ARBA" id="ARBA00023002"/>
    </source>
</evidence>
<name>A0A2V3U1H3_9HYPH</name>
<dbReference type="GO" id="GO:0070403">
    <property type="term" value="F:NAD+ binding"/>
    <property type="evidence" value="ECO:0007669"/>
    <property type="project" value="InterPro"/>
</dbReference>
<feature type="domain" description="Prephenate/arogenate dehydrogenase" evidence="3">
    <location>
        <begin position="11"/>
        <end position="280"/>
    </location>
</feature>
<dbReference type="InterPro" id="IPR003099">
    <property type="entry name" value="Prephen_DH"/>
</dbReference>
<organism evidence="4 5">
    <name type="scientific">Chelatococcus asaccharovorans</name>
    <dbReference type="NCBI Taxonomy" id="28210"/>
    <lineage>
        <taxon>Bacteria</taxon>
        <taxon>Pseudomonadati</taxon>
        <taxon>Pseudomonadota</taxon>
        <taxon>Alphaproteobacteria</taxon>
        <taxon>Hyphomicrobiales</taxon>
        <taxon>Chelatococcaceae</taxon>
        <taxon>Chelatococcus</taxon>
    </lineage>
</organism>
<dbReference type="SUPFAM" id="SSF48179">
    <property type="entry name" value="6-phosphogluconate dehydrogenase C-terminal domain-like"/>
    <property type="match status" value="1"/>
</dbReference>
<feature type="region of interest" description="Disordered" evidence="2">
    <location>
        <begin position="259"/>
        <end position="312"/>
    </location>
</feature>
<dbReference type="Proteomes" id="UP000248021">
    <property type="component" value="Unassembled WGS sequence"/>
</dbReference>
<keyword evidence="1" id="KW-0560">Oxidoreductase</keyword>
<proteinExistence type="predicted"/>
<comment type="caution">
    <text evidence="4">The sequence shown here is derived from an EMBL/GenBank/DDBJ whole genome shotgun (WGS) entry which is preliminary data.</text>
</comment>
<sequence>MSIQPSHTPQPLLGLVGFGAFGRLMAQHLNAHFRILVHDPALPPGPVEGHPAVKAAELASVARCPIVVLATPIDGLEEVVAALAPHLSAGTLVLDVGSVKVIPAAIMKRGLPADVDIVATHPLFGPQSARDGIAGLKIAVCPIRGRRGLRVAAFLRRALGLDVIITTPEAHDEDAAVVQGLTHLIAKVLVRMEPLPTRMTTRSFDLIMQAVGMVRHDSPAVFQAIERSNPYSAAVRDRFFRLAAALKLDLEDHAAGEASAPLVAGSPANGAQPSMPDRSRKHIDDDDTGDDQAKPEKGRRIEALLEPDPAHG</sequence>
<dbReference type="InterPro" id="IPR008927">
    <property type="entry name" value="6-PGluconate_DH-like_C_sf"/>
</dbReference>
<dbReference type="PROSITE" id="PS51176">
    <property type="entry name" value="PDH_ADH"/>
    <property type="match status" value="1"/>
</dbReference>
<keyword evidence="5" id="KW-1185">Reference proteome</keyword>
<evidence type="ECO:0000256" key="2">
    <source>
        <dbReference type="SAM" id="MobiDB-lite"/>
    </source>
</evidence>
<dbReference type="GO" id="GO:0008977">
    <property type="term" value="F:prephenate dehydrogenase (NAD+) activity"/>
    <property type="evidence" value="ECO:0007669"/>
    <property type="project" value="InterPro"/>
</dbReference>
<dbReference type="InterPro" id="IPR046826">
    <property type="entry name" value="PDH_N"/>
</dbReference>
<dbReference type="PANTHER" id="PTHR21363:SF0">
    <property type="entry name" value="PREPHENATE DEHYDROGENASE [NADP(+)]"/>
    <property type="match status" value="1"/>
</dbReference>
<dbReference type="EMBL" id="QJJK01000008">
    <property type="protein sequence ID" value="PXW56336.1"/>
    <property type="molecule type" value="Genomic_DNA"/>
</dbReference>
<dbReference type="SUPFAM" id="SSF51735">
    <property type="entry name" value="NAD(P)-binding Rossmann-fold domains"/>
    <property type="match status" value="1"/>
</dbReference>
<feature type="compositionally biased region" description="Basic and acidic residues" evidence="2">
    <location>
        <begin position="291"/>
        <end position="312"/>
    </location>
</feature>
<dbReference type="GO" id="GO:0006571">
    <property type="term" value="P:tyrosine biosynthetic process"/>
    <property type="evidence" value="ECO:0007669"/>
    <property type="project" value="InterPro"/>
</dbReference>
<gene>
    <name evidence="4" type="ORF">C7450_10885</name>
</gene>
<evidence type="ECO:0000313" key="4">
    <source>
        <dbReference type="EMBL" id="PXW56336.1"/>
    </source>
</evidence>
<dbReference type="AlphaFoldDB" id="A0A2V3U1H3"/>
<reference evidence="4 5" key="1">
    <citation type="submission" date="2018-05" db="EMBL/GenBank/DDBJ databases">
        <title>Genomic Encyclopedia of Type Strains, Phase IV (KMG-IV): sequencing the most valuable type-strain genomes for metagenomic binning, comparative biology and taxonomic classification.</title>
        <authorList>
            <person name="Goeker M."/>
        </authorList>
    </citation>
    <scope>NUCLEOTIDE SEQUENCE [LARGE SCALE GENOMIC DNA]</scope>
    <source>
        <strain evidence="4 5">DSM 6462</strain>
    </source>
</reference>
<evidence type="ECO:0000313" key="5">
    <source>
        <dbReference type="Proteomes" id="UP000248021"/>
    </source>
</evidence>
<accession>A0A2V3U1H3</accession>
<dbReference type="Pfam" id="PF02153">
    <property type="entry name" value="PDH_N"/>
    <property type="match status" value="1"/>
</dbReference>
<dbReference type="Gene3D" id="3.40.50.720">
    <property type="entry name" value="NAD(P)-binding Rossmann-like Domain"/>
    <property type="match status" value="1"/>
</dbReference>
<dbReference type="InterPro" id="IPR036291">
    <property type="entry name" value="NAD(P)-bd_dom_sf"/>
</dbReference>
<dbReference type="GO" id="GO:0004665">
    <property type="term" value="F:prephenate dehydrogenase (NADP+) activity"/>
    <property type="evidence" value="ECO:0007669"/>
    <property type="project" value="InterPro"/>
</dbReference>
<protein>
    <submittedName>
        <fullName evidence="4">Prephenate dehydrogenase</fullName>
    </submittedName>
</protein>
<dbReference type="OrthoDB" id="9800497at2"/>